<reference evidence="6" key="2">
    <citation type="submission" date="2014-03" db="EMBL/GenBank/DDBJ databases">
        <authorList>
            <person name="Genoscope - CEA"/>
        </authorList>
    </citation>
    <scope>NUCLEOTIDE SEQUENCE</scope>
</reference>
<protein>
    <recommendedName>
        <fullName evidence="5">Flavin-containing monooxygenase</fullName>
        <ecNumber evidence="5">1.-.-.-</ecNumber>
    </recommendedName>
</protein>
<evidence type="ECO:0000313" key="7">
    <source>
        <dbReference type="Proteomes" id="UP000193380"/>
    </source>
</evidence>
<dbReference type="Pfam" id="PF00743">
    <property type="entry name" value="FMO-like"/>
    <property type="match status" value="1"/>
</dbReference>
<dbReference type="EMBL" id="FR905353">
    <property type="protein sequence ID" value="CDQ78640.1"/>
    <property type="molecule type" value="Genomic_DNA"/>
</dbReference>
<reference evidence="6" key="1">
    <citation type="journal article" date="2014" name="Nat. Commun.">
        <title>The rainbow trout genome provides novel insights into evolution after whole-genome duplication in vertebrates.</title>
        <authorList>
            <person name="Berthelot C."/>
            <person name="Brunet F."/>
            <person name="Chalopin D."/>
            <person name="Juanchich A."/>
            <person name="Bernard M."/>
            <person name="Noel B."/>
            <person name="Bento P."/>
            <person name="Da Silva C."/>
            <person name="Labadie K."/>
            <person name="Alberti A."/>
            <person name="Aury J.M."/>
            <person name="Louis A."/>
            <person name="Dehais P."/>
            <person name="Bardou P."/>
            <person name="Montfort J."/>
            <person name="Klopp C."/>
            <person name="Cabau C."/>
            <person name="Gaspin C."/>
            <person name="Thorgaard G.H."/>
            <person name="Boussaha M."/>
            <person name="Quillet E."/>
            <person name="Guyomard R."/>
            <person name="Galiana D."/>
            <person name="Bobe J."/>
            <person name="Volff J.N."/>
            <person name="Genet C."/>
            <person name="Wincker P."/>
            <person name="Jaillon O."/>
            <person name="Roest Crollius H."/>
            <person name="Guiguen Y."/>
        </authorList>
    </citation>
    <scope>NUCLEOTIDE SEQUENCE [LARGE SCALE GENOMIC DNA]</scope>
</reference>
<keyword evidence="2 5" id="KW-0285">Flavoprotein</keyword>
<evidence type="ECO:0000256" key="3">
    <source>
        <dbReference type="ARBA" id="ARBA00022827"/>
    </source>
</evidence>
<evidence type="ECO:0000256" key="1">
    <source>
        <dbReference type="ARBA" id="ARBA00009183"/>
    </source>
</evidence>
<dbReference type="PANTHER" id="PTHR23023">
    <property type="entry name" value="DIMETHYLANILINE MONOOXYGENASE"/>
    <property type="match status" value="1"/>
</dbReference>
<comment type="cofactor">
    <cofactor evidence="5">
        <name>FAD</name>
        <dbReference type="ChEBI" id="CHEBI:57692"/>
    </cofactor>
</comment>
<comment type="similarity">
    <text evidence="1 5">Belongs to the FMO family.</text>
</comment>
<sequence length="318" mass="35780">MLWCLPLATTMTFLPSGLLTNGGHRLCLYRHVFPPGLARPSLAVVGFICNLGAINPLAEMQARWATQVFKGLLTLPSQEAMLQAVKRDTSTLQNRFACLERHPLQVDHIPYMDSMAEELGVRPNLLGLLLREPGVGLRVLLGPCTPYQYRLRGPGQWDGARQAILTQWERVAQPFRTRMPPQPESRTRASSSLILTLSVTVLLLTTFYTRHSLSSLPTGLLYKIYSLPEIIWEVEINTMGLLHPLLATILSLIKLSIHTKITRTADLNCFQNVLFSKSRATCDVSVNLASLYSNIFQDRLFIIFGRNKTWKPSRLRGD</sequence>
<dbReference type="InterPro" id="IPR020946">
    <property type="entry name" value="Flavin_mOase-like"/>
</dbReference>
<evidence type="ECO:0000313" key="6">
    <source>
        <dbReference type="EMBL" id="CDQ78640.1"/>
    </source>
</evidence>
<organism evidence="6 7">
    <name type="scientific">Oncorhynchus mykiss</name>
    <name type="common">Rainbow trout</name>
    <name type="synonym">Salmo gairdneri</name>
    <dbReference type="NCBI Taxonomy" id="8022"/>
    <lineage>
        <taxon>Eukaryota</taxon>
        <taxon>Metazoa</taxon>
        <taxon>Chordata</taxon>
        <taxon>Craniata</taxon>
        <taxon>Vertebrata</taxon>
        <taxon>Euteleostomi</taxon>
        <taxon>Actinopterygii</taxon>
        <taxon>Neopterygii</taxon>
        <taxon>Teleostei</taxon>
        <taxon>Protacanthopterygii</taxon>
        <taxon>Salmoniformes</taxon>
        <taxon>Salmonidae</taxon>
        <taxon>Salmoninae</taxon>
        <taxon>Oncorhynchus</taxon>
    </lineage>
</organism>
<dbReference type="InterPro" id="IPR050346">
    <property type="entry name" value="FMO-like"/>
</dbReference>
<evidence type="ECO:0000256" key="5">
    <source>
        <dbReference type="RuleBase" id="RU361177"/>
    </source>
</evidence>
<accession>A0A060XP15</accession>
<name>A0A060XP15_ONCMY</name>
<dbReference type="Proteomes" id="UP000193380">
    <property type="component" value="Unassembled WGS sequence"/>
</dbReference>
<dbReference type="InterPro" id="IPR036188">
    <property type="entry name" value="FAD/NAD-bd_sf"/>
</dbReference>
<keyword evidence="5" id="KW-0503">Monooxygenase</keyword>
<dbReference type="PaxDb" id="8022-A0A060XP15"/>
<dbReference type="Gene3D" id="3.50.50.60">
    <property type="entry name" value="FAD/NAD(P)-binding domain"/>
    <property type="match status" value="1"/>
</dbReference>
<evidence type="ECO:0000256" key="2">
    <source>
        <dbReference type="ARBA" id="ARBA00022630"/>
    </source>
</evidence>
<dbReference type="AlphaFoldDB" id="A0A060XP15"/>
<keyword evidence="4 5" id="KW-0560">Oxidoreductase</keyword>
<dbReference type="EC" id="1.-.-.-" evidence="5"/>
<proteinExistence type="inferred from homology"/>
<gene>
    <name evidence="6" type="ORF">GSONMT00024453001</name>
</gene>
<dbReference type="GO" id="GO:0050660">
    <property type="term" value="F:flavin adenine dinucleotide binding"/>
    <property type="evidence" value="ECO:0007669"/>
    <property type="project" value="InterPro"/>
</dbReference>
<dbReference type="GO" id="GO:0050661">
    <property type="term" value="F:NADP binding"/>
    <property type="evidence" value="ECO:0007669"/>
    <property type="project" value="InterPro"/>
</dbReference>
<dbReference type="STRING" id="8022.A0A060XP15"/>
<dbReference type="GO" id="GO:0004499">
    <property type="term" value="F:N,N-dimethylaniline monooxygenase activity"/>
    <property type="evidence" value="ECO:0007669"/>
    <property type="project" value="InterPro"/>
</dbReference>
<evidence type="ECO:0000256" key="4">
    <source>
        <dbReference type="ARBA" id="ARBA00023002"/>
    </source>
</evidence>
<dbReference type="SUPFAM" id="SSF51905">
    <property type="entry name" value="FAD/NAD(P)-binding domain"/>
    <property type="match status" value="1"/>
</dbReference>
<keyword evidence="3 5" id="KW-0274">FAD</keyword>